<dbReference type="EMBL" id="QGLP01000005">
    <property type="protein sequence ID" value="PXZ04343.1"/>
    <property type="molecule type" value="Genomic_DNA"/>
</dbReference>
<comment type="caution">
    <text evidence="2">The sequence shown here is derived from an EMBL/GenBank/DDBJ whole genome shotgun (WGS) entry which is preliminary data.</text>
</comment>
<evidence type="ECO:0000256" key="1">
    <source>
        <dbReference type="SAM" id="MobiDB-lite"/>
    </source>
</evidence>
<accession>A0A2V4DVU0</accession>
<protein>
    <recommendedName>
        <fullName evidence="4">HK97 gp10 family phage protein</fullName>
    </recommendedName>
</protein>
<gene>
    <name evidence="2" type="ORF">DKK79_08265</name>
</gene>
<evidence type="ECO:0000313" key="2">
    <source>
        <dbReference type="EMBL" id="PXZ04343.1"/>
    </source>
</evidence>
<sequence>MAVKGVSEVNKNIRNKLNEIANIRSARIIQQVMITGMTFVSPITPMDMSNLINSQYRELIPIPKGWKGRVGYTANYAAYVNNAKGTSKGKKRTGKKSQGNYWDPHAEPDFINKGFERDGKEAIKQVIRDGYKI</sequence>
<name>A0A2V4DVU0_9GAMM</name>
<feature type="region of interest" description="Disordered" evidence="1">
    <location>
        <begin position="84"/>
        <end position="103"/>
    </location>
</feature>
<reference evidence="2 3" key="1">
    <citation type="submission" date="2018-05" db="EMBL/GenBank/DDBJ databases">
        <title>Reference genomes for bee gut microbiota database.</title>
        <authorList>
            <person name="Ellegaard K.M."/>
        </authorList>
    </citation>
    <scope>NUCLEOTIDE SEQUENCE [LARGE SCALE GENOMIC DNA]</scope>
    <source>
        <strain evidence="2 3">ESL0177</strain>
    </source>
</reference>
<dbReference type="Proteomes" id="UP000247483">
    <property type="component" value="Unassembled WGS sequence"/>
</dbReference>
<dbReference type="AlphaFoldDB" id="A0A2V4DVU0"/>
<organism evidence="2 3">
    <name type="scientific">Gilliamella apicola</name>
    <dbReference type="NCBI Taxonomy" id="1196095"/>
    <lineage>
        <taxon>Bacteria</taxon>
        <taxon>Pseudomonadati</taxon>
        <taxon>Pseudomonadota</taxon>
        <taxon>Gammaproteobacteria</taxon>
        <taxon>Orbales</taxon>
        <taxon>Orbaceae</taxon>
        <taxon>Gilliamella</taxon>
    </lineage>
</organism>
<proteinExistence type="predicted"/>
<dbReference type="RefSeq" id="WP_110423660.1">
    <property type="nucleotide sequence ID" value="NZ_QGLP01000005.1"/>
</dbReference>
<evidence type="ECO:0008006" key="4">
    <source>
        <dbReference type="Google" id="ProtNLM"/>
    </source>
</evidence>
<evidence type="ECO:0000313" key="3">
    <source>
        <dbReference type="Proteomes" id="UP000247483"/>
    </source>
</evidence>